<feature type="region of interest" description="Disordered" evidence="1">
    <location>
        <begin position="78"/>
        <end position="116"/>
    </location>
</feature>
<evidence type="ECO:0000313" key="3">
    <source>
        <dbReference type="RefSeq" id="XP_015603697.1"/>
    </source>
</evidence>
<feature type="compositionally biased region" description="Basic and acidic residues" evidence="1">
    <location>
        <begin position="83"/>
        <end position="93"/>
    </location>
</feature>
<gene>
    <name evidence="3 4" type="primary">LOC107271793</name>
</gene>
<dbReference type="RefSeq" id="XP_015603697.1">
    <property type="nucleotide sequence ID" value="XM_015748211.2"/>
</dbReference>
<feature type="compositionally biased region" description="Low complexity" evidence="1">
    <location>
        <begin position="321"/>
        <end position="333"/>
    </location>
</feature>
<keyword evidence="2" id="KW-1185">Reference proteome</keyword>
<name>A0AAJ7C7A5_CEPCN</name>
<evidence type="ECO:0000256" key="1">
    <source>
        <dbReference type="SAM" id="MobiDB-lite"/>
    </source>
</evidence>
<feature type="region of interest" description="Disordered" evidence="1">
    <location>
        <begin position="1"/>
        <end position="26"/>
    </location>
</feature>
<dbReference type="RefSeq" id="XP_015603698.1">
    <property type="nucleotide sequence ID" value="XM_015748212.2"/>
</dbReference>
<dbReference type="AlphaFoldDB" id="A0AAJ7C7A5"/>
<organism evidence="2 4">
    <name type="scientific">Cephus cinctus</name>
    <name type="common">Wheat stem sawfly</name>
    <dbReference type="NCBI Taxonomy" id="211228"/>
    <lineage>
        <taxon>Eukaryota</taxon>
        <taxon>Metazoa</taxon>
        <taxon>Ecdysozoa</taxon>
        <taxon>Arthropoda</taxon>
        <taxon>Hexapoda</taxon>
        <taxon>Insecta</taxon>
        <taxon>Pterygota</taxon>
        <taxon>Neoptera</taxon>
        <taxon>Endopterygota</taxon>
        <taxon>Hymenoptera</taxon>
        <taxon>Cephoidea</taxon>
        <taxon>Cephidae</taxon>
        <taxon>Cephus</taxon>
    </lineage>
</organism>
<proteinExistence type="predicted"/>
<evidence type="ECO:0000313" key="4">
    <source>
        <dbReference type="RefSeq" id="XP_015603698.1"/>
    </source>
</evidence>
<accession>A0AAJ7C7A5</accession>
<feature type="compositionally biased region" description="Polar residues" evidence="1">
    <location>
        <begin position="297"/>
        <end position="308"/>
    </location>
</feature>
<reference evidence="3 4" key="1">
    <citation type="submission" date="2025-04" db="UniProtKB">
        <authorList>
            <consortium name="RefSeq"/>
        </authorList>
    </citation>
    <scope>IDENTIFICATION</scope>
</reference>
<feature type="region of interest" description="Disordered" evidence="1">
    <location>
        <begin position="365"/>
        <end position="385"/>
    </location>
</feature>
<feature type="region of interest" description="Disordered" evidence="1">
    <location>
        <begin position="296"/>
        <end position="340"/>
    </location>
</feature>
<dbReference type="GeneID" id="107271793"/>
<protein>
    <submittedName>
        <fullName evidence="3 4">Uncharacterized protein LOC107271793</fullName>
    </submittedName>
</protein>
<dbReference type="KEGG" id="ccin:107271793"/>
<dbReference type="Proteomes" id="UP000694920">
    <property type="component" value="Unplaced"/>
</dbReference>
<evidence type="ECO:0000313" key="2">
    <source>
        <dbReference type="Proteomes" id="UP000694920"/>
    </source>
</evidence>
<feature type="region of interest" description="Disordered" evidence="1">
    <location>
        <begin position="156"/>
        <end position="238"/>
    </location>
</feature>
<feature type="compositionally biased region" description="Low complexity" evidence="1">
    <location>
        <begin position="104"/>
        <end position="113"/>
    </location>
</feature>
<sequence length="718" mass="78468">MNSKEDKNESGPGANDNHSIESDTKTCKVKKIQNHLTSDKFKLNNNVEESEIQCNRSQSTQPNTELFSTAGTKHKSILNSNTNREDTDMKNNVDHGSGIEKCPSKVSCSSDSSPEADQMWSSSYSSKCALNNISSSIGSTSQGTCCFLRPNINNSREAPGPSGLQKVRFPDIPDTAVQHRERRDSSSGNEGDMSDGEDYCIYTYKGSDESSSNFGPPINPPIEAEAEEPCHSGRSSPEMDFLEMDFDPGPSCEQDTGDSDLASINEDIQNIALDNAEADLVLLNDLSSGRVIAKQACASTSQPKQTPKNVEMNRPSDESKSNTNSQVNSQNSTPWLPSTSGKIKKWEAASISRNVGCPLRESYGHHNTNGDLISPGDTRDTDSDLFSDATTVSVPENSNLNSRKVNLSSTLYHRMMAKKLMLNKQAAFNQSGESNLENELCDERLDTLLPVDKVMLWSEQEATVKQVTQIATSACGATSAINALLALGVPFSLEVLIRGVGTRLREPGTPLPKYLMSRSMAGATHKDLARGISLATNGAVITKFFAFYPERKVSLSHWLHYWLSKGAAPIATLNLQHCGEGCDIPDAWHHQMIFGVGPAGIYLTNPLQCLPEQIVWHQLVSPSVLLIRRADVLAHWNSLTDLRPLTTLDQSWRRLNVLGQVVNMIRETMGQRQQGQIVCNGTSHIRIPASYRAGITLVMSADTAAADELLHADELPLL</sequence>